<sequence>MSHRIDILGLGLAAPGLRDRASLQAALAGRPLETNDKPSTSSLLSPRERRRAPAAVKLSFPAAEQACAMAGLEPGEPLAIFSSGMGDLDITDYMCRTLAEAPELLSPTRFHNSVHNAASGYWSIGAGATGDVTALSAWRDSAALGLLEGMTRCLTDARPVLVVVYDDRAVGPMRDLWPSEHAFCAALVLAPAGHGGAIATLQIDACREAARHPALPEALEARIEDNPAARLLPVLALIEGAIDGEVVLAAERGPSLRVRRSA</sequence>
<dbReference type="GO" id="GO:0016746">
    <property type="term" value="F:acyltransferase activity"/>
    <property type="evidence" value="ECO:0007669"/>
    <property type="project" value="InterPro"/>
</dbReference>
<reference evidence="2 3" key="1">
    <citation type="submission" date="2015-07" db="EMBL/GenBank/DDBJ databases">
        <authorList>
            <person name="Noorani M."/>
        </authorList>
    </citation>
    <scope>NUCLEOTIDE SEQUENCE [LARGE SCALE GENOMIC DNA]</scope>
    <source>
        <strain evidence="2 3">KCTC 42284</strain>
    </source>
</reference>
<dbReference type="PATRIC" id="fig|1579979.3.peg.3070"/>
<dbReference type="Pfam" id="PF13723">
    <property type="entry name" value="Ketoacyl-synt_2"/>
    <property type="match status" value="1"/>
</dbReference>
<gene>
    <name evidence="2" type="ORF">WM2015_3001</name>
</gene>
<dbReference type="InterPro" id="IPR014030">
    <property type="entry name" value="Ketoacyl_synth_N"/>
</dbReference>
<dbReference type="OrthoDB" id="9798676at2"/>
<name>A0A0K0Y090_9GAMM</name>
<dbReference type="AlphaFoldDB" id="A0A0K0Y090"/>
<dbReference type="KEGG" id="wma:WM2015_3001"/>
<dbReference type="STRING" id="1579979.WM2015_3001"/>
<proteinExistence type="predicted"/>
<feature type="domain" description="Beta-ketoacyl synthase-like N-terminal" evidence="1">
    <location>
        <begin position="33"/>
        <end position="195"/>
    </location>
</feature>
<dbReference type="EMBL" id="CP012154">
    <property type="protein sequence ID" value="AKS43354.1"/>
    <property type="molecule type" value="Genomic_DNA"/>
</dbReference>
<evidence type="ECO:0000259" key="1">
    <source>
        <dbReference type="Pfam" id="PF13723"/>
    </source>
</evidence>
<dbReference type="SUPFAM" id="SSF53901">
    <property type="entry name" value="Thiolase-like"/>
    <property type="match status" value="1"/>
</dbReference>
<dbReference type="InterPro" id="IPR016039">
    <property type="entry name" value="Thiolase-like"/>
</dbReference>
<evidence type="ECO:0000313" key="2">
    <source>
        <dbReference type="EMBL" id="AKS43354.1"/>
    </source>
</evidence>
<evidence type="ECO:0000313" key="3">
    <source>
        <dbReference type="Proteomes" id="UP000066624"/>
    </source>
</evidence>
<dbReference type="Proteomes" id="UP000066624">
    <property type="component" value="Chromosome"/>
</dbReference>
<protein>
    <recommendedName>
        <fullName evidence="1">Beta-ketoacyl synthase-like N-terminal domain-containing protein</fullName>
    </recommendedName>
</protein>
<keyword evidence="3" id="KW-1185">Reference proteome</keyword>
<organism evidence="2 3">
    <name type="scientific">Wenzhouxiangella marina</name>
    <dbReference type="NCBI Taxonomy" id="1579979"/>
    <lineage>
        <taxon>Bacteria</taxon>
        <taxon>Pseudomonadati</taxon>
        <taxon>Pseudomonadota</taxon>
        <taxon>Gammaproteobacteria</taxon>
        <taxon>Chromatiales</taxon>
        <taxon>Wenzhouxiangellaceae</taxon>
        <taxon>Wenzhouxiangella</taxon>
    </lineage>
</organism>
<dbReference type="RefSeq" id="WP_049726845.1">
    <property type="nucleotide sequence ID" value="NZ_CP012154.1"/>
</dbReference>
<accession>A0A0K0Y090</accession>
<dbReference type="Gene3D" id="3.40.47.10">
    <property type="match status" value="1"/>
</dbReference>